<protein>
    <recommendedName>
        <fullName evidence="5">Homeobox domain-containing protein</fullName>
    </recommendedName>
</protein>
<evidence type="ECO:0000313" key="7">
    <source>
        <dbReference type="Proteomes" id="UP000549394"/>
    </source>
</evidence>
<dbReference type="SMART" id="SM00389">
    <property type="entry name" value="HOX"/>
    <property type="match status" value="2"/>
</dbReference>
<evidence type="ECO:0000313" key="6">
    <source>
        <dbReference type="EMBL" id="CAD5117259.1"/>
    </source>
</evidence>
<comment type="subcellular location">
    <subcellularLocation>
        <location evidence="4">Nucleus</location>
    </subcellularLocation>
</comment>
<feature type="DNA-binding region" description="Homeobox" evidence="4">
    <location>
        <begin position="150"/>
        <end position="212"/>
    </location>
</feature>
<dbReference type="GO" id="GO:0006355">
    <property type="term" value="P:regulation of DNA-templated transcription"/>
    <property type="evidence" value="ECO:0007669"/>
    <property type="project" value="InterPro"/>
</dbReference>
<feature type="domain" description="Homeobox" evidence="5">
    <location>
        <begin position="148"/>
        <end position="211"/>
    </location>
</feature>
<dbReference type="SUPFAM" id="SSF46689">
    <property type="entry name" value="Homeodomain-like"/>
    <property type="match status" value="2"/>
</dbReference>
<evidence type="ECO:0000256" key="1">
    <source>
        <dbReference type="ARBA" id="ARBA00023125"/>
    </source>
</evidence>
<dbReference type="PROSITE" id="PS50071">
    <property type="entry name" value="HOMEOBOX_2"/>
    <property type="match status" value="2"/>
</dbReference>
<gene>
    <name evidence="6" type="ORF">DGYR_LOCUS5806</name>
</gene>
<organism evidence="6 7">
    <name type="scientific">Dimorphilus gyrociliatus</name>
    <dbReference type="NCBI Taxonomy" id="2664684"/>
    <lineage>
        <taxon>Eukaryota</taxon>
        <taxon>Metazoa</taxon>
        <taxon>Spiralia</taxon>
        <taxon>Lophotrochozoa</taxon>
        <taxon>Annelida</taxon>
        <taxon>Polychaeta</taxon>
        <taxon>Polychaeta incertae sedis</taxon>
        <taxon>Dinophilidae</taxon>
        <taxon>Dimorphilus</taxon>
    </lineage>
</organism>
<dbReference type="GO" id="GO:0003677">
    <property type="term" value="F:DNA binding"/>
    <property type="evidence" value="ECO:0007669"/>
    <property type="project" value="UniProtKB-UniRule"/>
</dbReference>
<dbReference type="OrthoDB" id="4187154at2759"/>
<dbReference type="PANTHER" id="PTHR11850">
    <property type="entry name" value="HOMEOBOX PROTEIN TRANSCRIPTION FACTORS"/>
    <property type="match status" value="1"/>
</dbReference>
<dbReference type="Gene3D" id="1.10.10.60">
    <property type="entry name" value="Homeodomain-like"/>
    <property type="match status" value="2"/>
</dbReference>
<evidence type="ECO:0000256" key="2">
    <source>
        <dbReference type="ARBA" id="ARBA00023155"/>
    </source>
</evidence>
<dbReference type="EMBL" id="CAJFCJ010000007">
    <property type="protein sequence ID" value="CAD5117259.1"/>
    <property type="molecule type" value="Genomic_DNA"/>
</dbReference>
<evidence type="ECO:0000256" key="4">
    <source>
        <dbReference type="PROSITE-ProRule" id="PRU00108"/>
    </source>
</evidence>
<evidence type="ECO:0000259" key="5">
    <source>
        <dbReference type="PROSITE" id="PS50071"/>
    </source>
</evidence>
<reference evidence="6 7" key="1">
    <citation type="submission" date="2020-08" db="EMBL/GenBank/DDBJ databases">
        <authorList>
            <person name="Hejnol A."/>
        </authorList>
    </citation>
    <scope>NUCLEOTIDE SEQUENCE [LARGE SCALE GENOMIC DNA]</scope>
</reference>
<proteinExistence type="predicted"/>
<dbReference type="GO" id="GO:0005634">
    <property type="term" value="C:nucleus"/>
    <property type="evidence" value="ECO:0007669"/>
    <property type="project" value="UniProtKB-SubCell"/>
</dbReference>
<feature type="domain" description="Homeobox" evidence="5">
    <location>
        <begin position="243"/>
        <end position="306"/>
    </location>
</feature>
<keyword evidence="3 4" id="KW-0539">Nucleus</keyword>
<dbReference type="Pfam" id="PF05920">
    <property type="entry name" value="Homeobox_KN"/>
    <property type="match status" value="2"/>
</dbReference>
<keyword evidence="2 4" id="KW-0371">Homeobox</keyword>
<keyword evidence="1 4" id="KW-0238">DNA-binding</keyword>
<feature type="DNA-binding region" description="Homeobox" evidence="4">
    <location>
        <begin position="245"/>
        <end position="307"/>
    </location>
</feature>
<sequence length="320" mass="37830">MNGALQTGIRQYRSFTVQSLLGLEENNQDNSELKDIINDCPLDLTIRSRSEGERKQILNNNHVQFPINEEINENVIRQNEERLIRLLTDAGNDKLTVSYRLQVNKLQRENQEAIETLAKENIVMKNAVDGHYRLERIYLIEDIEGELFCRRKRRQFFSEETIKLMKAWYEENVNYPYPTHNDMLKIAIRARIRLSQVKKWFANRRVRNYNTLPFNSSLHPRKLKKIQEIRTLRDEGRLKLNAPRGKGGKYSLPRQAVEILHDWYIKHTTHPYPNATDKKKLAQETGLEESQISCWFANRRCRSRNVVKQPQRRETDGLSG</sequence>
<accession>A0A7I8VMM2</accession>
<dbReference type="AlphaFoldDB" id="A0A7I8VMM2"/>
<dbReference type="InterPro" id="IPR008422">
    <property type="entry name" value="KN_HD"/>
</dbReference>
<keyword evidence="7" id="KW-1185">Reference proteome</keyword>
<dbReference type="Proteomes" id="UP000549394">
    <property type="component" value="Unassembled WGS sequence"/>
</dbReference>
<dbReference type="InterPro" id="IPR009057">
    <property type="entry name" value="Homeodomain-like_sf"/>
</dbReference>
<dbReference type="InterPro" id="IPR001356">
    <property type="entry name" value="HD"/>
</dbReference>
<dbReference type="CDD" id="cd00086">
    <property type="entry name" value="homeodomain"/>
    <property type="match status" value="2"/>
</dbReference>
<evidence type="ECO:0000256" key="3">
    <source>
        <dbReference type="ARBA" id="ARBA00023242"/>
    </source>
</evidence>
<name>A0A7I8VMM2_9ANNE</name>
<comment type="caution">
    <text evidence="6">The sequence shown here is derived from an EMBL/GenBank/DDBJ whole genome shotgun (WGS) entry which is preliminary data.</text>
</comment>
<dbReference type="InterPro" id="IPR050224">
    <property type="entry name" value="TALE_homeobox"/>
</dbReference>